<dbReference type="Pfam" id="PF00092">
    <property type="entry name" value="VWA"/>
    <property type="match status" value="1"/>
</dbReference>
<evidence type="ECO:0000313" key="4">
    <source>
        <dbReference type="Proteomes" id="UP001162131"/>
    </source>
</evidence>
<feature type="compositionally biased region" description="Pro residues" evidence="1">
    <location>
        <begin position="18"/>
        <end position="36"/>
    </location>
</feature>
<dbReference type="PROSITE" id="PS50234">
    <property type="entry name" value="VWFA"/>
    <property type="match status" value="1"/>
</dbReference>
<accession>A0AAU9IWL0</accession>
<dbReference type="SUPFAM" id="SSF53300">
    <property type="entry name" value="vWA-like"/>
    <property type="match status" value="1"/>
</dbReference>
<feature type="compositionally biased region" description="Polar residues" evidence="1">
    <location>
        <begin position="145"/>
        <end position="188"/>
    </location>
</feature>
<dbReference type="PANTHER" id="PTHR10579">
    <property type="entry name" value="CALCIUM-ACTIVATED CHLORIDE CHANNEL REGULATOR"/>
    <property type="match status" value="1"/>
</dbReference>
<feature type="region of interest" description="Disordered" evidence="1">
    <location>
        <begin position="123"/>
        <end position="207"/>
    </location>
</feature>
<dbReference type="Proteomes" id="UP001162131">
    <property type="component" value="Unassembled WGS sequence"/>
</dbReference>
<dbReference type="PANTHER" id="PTHR10579:SF43">
    <property type="entry name" value="ZINC FINGER (C3HC4-TYPE RING FINGER) FAMILY PROTEIN"/>
    <property type="match status" value="1"/>
</dbReference>
<dbReference type="InterPro" id="IPR036465">
    <property type="entry name" value="vWFA_dom_sf"/>
</dbReference>
<dbReference type="AlphaFoldDB" id="A0AAU9IWL0"/>
<sequence length="849" mass="95309">MSYNSSNSLKKTYQPTQPTQPTPPTWPTQPTPPNWPTHPTQPTQNLFQNQDSDRMILDDTNSPSIPISQSSNNYSQSFNPVVSNQGQVQTPQFQQNHIQNYQPQNAPIQMQYFQQAQPHQMHQIQQIQQMKAQQVQFQTPGQPQNSKLSPISQVQQPQLQSFPIPNYQSQYQMSPGQPQYSSYPISNAQPRPVPYQQPQPQYQMPPVQPQYSSLPISNSQLRPVPYQQPQPQYQIPPGQPQYGIFPQQGPVPYQQPQYSSIPISNVQPTMEYKPQQYSHNPISNSQTMPMLYQQPQPPMQYQPQSLMPLSQSVQIPSYPMNSVFSSSRYIPEDLPLILDDDDIQIKPITEETKTSEGSVTASMNFLFNYLELKDTEQEIPCTLSLTGSNMEMTELQRNRAGLDLICVVDVSGSMGGDKLDLVKKTLEFMLTLLNGNDRVSIVIFSDSSSKIIKLTAINETGKIEVEKAIRSMQVIGGTNIVSGLQKGFDVAINRRIVNQVTSVLLLTDGCDNDYNAVVEKEILYNENNAVVEREILYNENNAVVEREILYNENNTVEERAILCSNQSTASIKGAFTVHTFGYGRDHNARAMQEIAKANNGNFYYVENPKDIAEAFANCLGELVSLVADKVEVALSTQECNIPFHLHKVYSENGDTHFTMPQVFAGNKKDSVFLLKFPPTTDRVPENEIIKPVKARISYVSKSGENKIIEAELSILVVNEGRDDIEVNEDVMVNFYRCKGAEILKEVASLAEARKFNEAKVAALNGANELKNCIVNEHTIVKALIHDLEDAANRASSNASWEQGGRAQVSSLQANHFCQKASNNSLAYQNVCQTAYSSLATNYFNTPKTH</sequence>
<proteinExistence type="predicted"/>
<dbReference type="SMART" id="SM00327">
    <property type="entry name" value="VWA"/>
    <property type="match status" value="1"/>
</dbReference>
<dbReference type="InterPro" id="IPR002035">
    <property type="entry name" value="VWF_A"/>
</dbReference>
<dbReference type="EMBL" id="CAJZBQ010000022">
    <property type="protein sequence ID" value="CAG9319237.1"/>
    <property type="molecule type" value="Genomic_DNA"/>
</dbReference>
<feature type="compositionally biased region" description="Low complexity" evidence="1">
    <location>
        <begin position="62"/>
        <end position="77"/>
    </location>
</feature>
<name>A0AAU9IWL0_9CILI</name>
<organism evidence="3 4">
    <name type="scientific">Blepharisma stoltei</name>
    <dbReference type="NCBI Taxonomy" id="1481888"/>
    <lineage>
        <taxon>Eukaryota</taxon>
        <taxon>Sar</taxon>
        <taxon>Alveolata</taxon>
        <taxon>Ciliophora</taxon>
        <taxon>Postciliodesmatophora</taxon>
        <taxon>Heterotrichea</taxon>
        <taxon>Heterotrichida</taxon>
        <taxon>Blepharismidae</taxon>
        <taxon>Blepharisma</taxon>
    </lineage>
</organism>
<feature type="region of interest" description="Disordered" evidence="1">
    <location>
        <begin position="1"/>
        <end position="79"/>
    </location>
</feature>
<dbReference type="Gene3D" id="3.40.50.410">
    <property type="entry name" value="von Willebrand factor, type A domain"/>
    <property type="match status" value="1"/>
</dbReference>
<feature type="domain" description="VWFA" evidence="2">
    <location>
        <begin position="403"/>
        <end position="619"/>
    </location>
</feature>
<protein>
    <recommendedName>
        <fullName evidence="2">VWFA domain-containing protein</fullName>
    </recommendedName>
</protein>
<keyword evidence="4" id="KW-1185">Reference proteome</keyword>
<gene>
    <name evidence="3" type="ORF">BSTOLATCC_MIC23445</name>
</gene>
<feature type="compositionally biased region" description="Low complexity" evidence="1">
    <location>
        <begin position="198"/>
        <end position="207"/>
    </location>
</feature>
<evidence type="ECO:0000313" key="3">
    <source>
        <dbReference type="EMBL" id="CAG9319237.1"/>
    </source>
</evidence>
<evidence type="ECO:0000256" key="1">
    <source>
        <dbReference type="SAM" id="MobiDB-lite"/>
    </source>
</evidence>
<comment type="caution">
    <text evidence="3">The sequence shown here is derived from an EMBL/GenBank/DDBJ whole genome shotgun (WGS) entry which is preliminary data.</text>
</comment>
<feature type="compositionally biased region" description="Low complexity" evidence="1">
    <location>
        <begin position="123"/>
        <end position="144"/>
    </location>
</feature>
<reference evidence="3" key="1">
    <citation type="submission" date="2021-09" db="EMBL/GenBank/DDBJ databases">
        <authorList>
            <consortium name="AG Swart"/>
            <person name="Singh M."/>
            <person name="Singh A."/>
            <person name="Seah K."/>
            <person name="Emmerich C."/>
        </authorList>
    </citation>
    <scope>NUCLEOTIDE SEQUENCE</scope>
    <source>
        <strain evidence="3">ATCC30299</strain>
    </source>
</reference>
<feature type="compositionally biased region" description="Polar residues" evidence="1">
    <location>
        <begin position="1"/>
        <end position="13"/>
    </location>
</feature>
<evidence type="ECO:0000259" key="2">
    <source>
        <dbReference type="PROSITE" id="PS50234"/>
    </source>
</evidence>
<dbReference type="InterPro" id="IPR051266">
    <property type="entry name" value="CLCR"/>
</dbReference>